<dbReference type="InterPro" id="IPR003593">
    <property type="entry name" value="AAA+_ATPase"/>
</dbReference>
<protein>
    <submittedName>
        <fullName evidence="7">Proteasome ATPase</fullName>
    </submittedName>
</protein>
<evidence type="ECO:0000256" key="2">
    <source>
        <dbReference type="ARBA" id="ARBA00022840"/>
    </source>
</evidence>
<dbReference type="Pfam" id="PF16450">
    <property type="entry name" value="Prot_ATP_ID_OB_C"/>
    <property type="match status" value="1"/>
</dbReference>
<dbReference type="InterPro" id="IPR022482">
    <property type="entry name" value="Proteasome_ATPase"/>
</dbReference>
<dbReference type="InterPro" id="IPR027417">
    <property type="entry name" value="P-loop_NTPase"/>
</dbReference>
<dbReference type="InterPro" id="IPR012340">
    <property type="entry name" value="NA-bd_OB-fold"/>
</dbReference>
<dbReference type="Pfam" id="PF00004">
    <property type="entry name" value="AAA"/>
    <property type="match status" value="1"/>
</dbReference>
<keyword evidence="3 5" id="KW-0175">Coiled coil</keyword>
<keyword evidence="1 4" id="KW-0547">Nucleotide-binding</keyword>
<reference evidence="7 8" key="1">
    <citation type="submission" date="2016-11" db="EMBL/GenBank/DDBJ databases">
        <title>Actinomyces gypaetusis sp. nov. isolated from the vulture Gypaetus barbatus in Qinghai Tibet Plateau China.</title>
        <authorList>
            <person name="Meng X."/>
        </authorList>
    </citation>
    <scope>NUCLEOTIDE SEQUENCE [LARGE SCALE GENOMIC DNA]</scope>
    <source>
        <strain evidence="7 8">VUL4_2</strain>
    </source>
</reference>
<dbReference type="GO" id="GO:0016887">
    <property type="term" value="F:ATP hydrolysis activity"/>
    <property type="evidence" value="ECO:0007669"/>
    <property type="project" value="InterPro"/>
</dbReference>
<dbReference type="SMART" id="SM00382">
    <property type="entry name" value="AAA"/>
    <property type="match status" value="1"/>
</dbReference>
<dbReference type="GO" id="GO:0019941">
    <property type="term" value="P:modification-dependent protein catabolic process"/>
    <property type="evidence" value="ECO:0007669"/>
    <property type="project" value="InterPro"/>
</dbReference>
<dbReference type="STRING" id="1921764.BSR28_03775"/>
<evidence type="ECO:0000313" key="8">
    <source>
        <dbReference type="Proteomes" id="UP000186785"/>
    </source>
</evidence>
<keyword evidence="2 4" id="KW-0067">ATP-binding</keyword>
<dbReference type="InterPro" id="IPR003959">
    <property type="entry name" value="ATPase_AAA_core"/>
</dbReference>
<dbReference type="InterPro" id="IPR003960">
    <property type="entry name" value="ATPase_AAA_CS"/>
</dbReference>
<dbReference type="PANTHER" id="PTHR23077">
    <property type="entry name" value="AAA-FAMILY ATPASE"/>
    <property type="match status" value="1"/>
</dbReference>
<dbReference type="Proteomes" id="UP000186785">
    <property type="component" value="Unassembled WGS sequence"/>
</dbReference>
<feature type="coiled-coil region" evidence="5">
    <location>
        <begin position="9"/>
        <end position="36"/>
    </location>
</feature>
<dbReference type="NCBIfam" id="TIGR03689">
    <property type="entry name" value="pup_AAA"/>
    <property type="match status" value="1"/>
</dbReference>
<evidence type="ECO:0000256" key="1">
    <source>
        <dbReference type="ARBA" id="ARBA00022741"/>
    </source>
</evidence>
<dbReference type="AlphaFoldDB" id="A0A1Q5PNC8"/>
<dbReference type="FunFam" id="3.40.50.300:FF:001025">
    <property type="entry name" value="ATPase family, AAA domain-containing 2B"/>
    <property type="match status" value="1"/>
</dbReference>
<proteinExistence type="inferred from homology"/>
<evidence type="ECO:0000256" key="3">
    <source>
        <dbReference type="ARBA" id="ARBA00023054"/>
    </source>
</evidence>
<comment type="similarity">
    <text evidence="4">Belongs to the AAA ATPase family.</text>
</comment>
<accession>A0A1Q5PNC8</accession>
<dbReference type="GO" id="GO:0000502">
    <property type="term" value="C:proteasome complex"/>
    <property type="evidence" value="ECO:0007669"/>
    <property type="project" value="UniProtKB-KW"/>
</dbReference>
<dbReference type="Gene3D" id="3.40.50.300">
    <property type="entry name" value="P-loop containing nucleotide triphosphate hydrolases"/>
    <property type="match status" value="1"/>
</dbReference>
<dbReference type="InterPro" id="IPR032501">
    <property type="entry name" value="Prot_ATP_ID_OB_2nd"/>
</dbReference>
<dbReference type="Gene3D" id="2.40.50.140">
    <property type="entry name" value="Nucleic acid-binding proteins"/>
    <property type="match status" value="2"/>
</dbReference>
<dbReference type="InterPro" id="IPR041626">
    <property type="entry name" value="Prot_ATP_ID_OB_N"/>
</dbReference>
<gene>
    <name evidence="7" type="ORF">BSR29_04205</name>
</gene>
<keyword evidence="7" id="KW-0647">Proteasome</keyword>
<evidence type="ECO:0000256" key="5">
    <source>
        <dbReference type="SAM" id="Coils"/>
    </source>
</evidence>
<dbReference type="EMBL" id="MQSV01000002">
    <property type="protein sequence ID" value="OKL49042.1"/>
    <property type="molecule type" value="Genomic_DNA"/>
</dbReference>
<feature type="domain" description="AAA+ ATPase" evidence="6">
    <location>
        <begin position="214"/>
        <end position="362"/>
    </location>
</feature>
<evidence type="ECO:0000259" key="6">
    <source>
        <dbReference type="SMART" id="SM00382"/>
    </source>
</evidence>
<dbReference type="InterPro" id="IPR050168">
    <property type="entry name" value="AAA_ATPase_domain"/>
</dbReference>
<dbReference type="GO" id="GO:0010498">
    <property type="term" value="P:proteasomal protein catabolic process"/>
    <property type="evidence" value="ECO:0007669"/>
    <property type="project" value="InterPro"/>
</dbReference>
<dbReference type="GO" id="GO:0005524">
    <property type="term" value="F:ATP binding"/>
    <property type="evidence" value="ECO:0007669"/>
    <property type="project" value="UniProtKB-KW"/>
</dbReference>
<organism evidence="7 8">
    <name type="scientific">Boudabousia liubingyangii</name>
    <dbReference type="NCBI Taxonomy" id="1921764"/>
    <lineage>
        <taxon>Bacteria</taxon>
        <taxon>Bacillati</taxon>
        <taxon>Actinomycetota</taxon>
        <taxon>Actinomycetes</taxon>
        <taxon>Actinomycetales</taxon>
        <taxon>Actinomycetaceae</taxon>
        <taxon>Boudabousia</taxon>
    </lineage>
</organism>
<keyword evidence="8" id="KW-1185">Reference proteome</keyword>
<dbReference type="PANTHER" id="PTHR23077:SF144">
    <property type="entry name" value="PROTEASOME-ASSOCIATED ATPASE"/>
    <property type="match status" value="1"/>
</dbReference>
<dbReference type="Pfam" id="PF17758">
    <property type="entry name" value="Prot_ATP_ID_OB_N"/>
    <property type="match status" value="1"/>
</dbReference>
<dbReference type="Gene3D" id="1.10.8.60">
    <property type="match status" value="1"/>
</dbReference>
<dbReference type="PROSITE" id="PS00674">
    <property type="entry name" value="AAA"/>
    <property type="match status" value="1"/>
</dbReference>
<sequence>MISLSEVENTELQLQLERTSGALAKARQQLELLRDEVARLRVPPSSLGFFIAGYAMEREAEVALSGRRLRVQVAPGVDLASLSTGQRVRLNDQMVMVGTAPAAREGTLCVITELRGLDRVIVTTPNGSEVLVTLAGPLRSGALRVGEELMVDLPAALALERVPRERVEQLLSPEVPEVAWSEVGGLGPQVQAIRDAVELPFRQPELFKKFGLRPPRGVLLYGPPGCGKTLIAKAIATALANPEEGEPAYFLSLKGPQLLNKYVGETERQLRALFARARQLATASRPVVIFFDEMEALFRVRGSGISSDLETSVVPQFLAELDGLETLENVIVIGASNREDMIDPAVLRGGRLDVRIEVSRPDQAGAQEILGIHLGAQIPFAEGIDRAALIADLAAALYADDPANRVLEIETAEGERGYLMAKDLLSGAALAAIANRAKQLAVKAALDGQALGISRSELWQAAESEVQELAQLAAASKPSVYAPTAGLRGRKITTWEACFAGALPEANK</sequence>
<comment type="caution">
    <text evidence="7">The sequence shown here is derived from an EMBL/GenBank/DDBJ whole genome shotgun (WGS) entry which is preliminary data.</text>
</comment>
<evidence type="ECO:0000313" key="7">
    <source>
        <dbReference type="EMBL" id="OKL49042.1"/>
    </source>
</evidence>
<dbReference type="SUPFAM" id="SSF52540">
    <property type="entry name" value="P-loop containing nucleoside triphosphate hydrolases"/>
    <property type="match status" value="1"/>
</dbReference>
<evidence type="ECO:0000256" key="4">
    <source>
        <dbReference type="RuleBase" id="RU003651"/>
    </source>
</evidence>
<name>A0A1Q5PNC8_9ACTO</name>